<keyword evidence="2" id="KW-0812">Transmembrane</keyword>
<dbReference type="OMA" id="QHENLER"/>
<feature type="compositionally biased region" description="Basic and acidic residues" evidence="1">
    <location>
        <begin position="144"/>
        <end position="162"/>
    </location>
</feature>
<keyword evidence="2" id="KW-0472">Membrane</keyword>
<feature type="region of interest" description="Disordered" evidence="1">
    <location>
        <begin position="95"/>
        <end position="162"/>
    </location>
</feature>
<keyword evidence="4" id="KW-1185">Reference proteome</keyword>
<reference evidence="4" key="1">
    <citation type="journal article" date="2011" name="Genome Res.">
        <title>Phylogeny-wide analysis of social amoeba genomes highlights ancient origins for complex intercellular communication.</title>
        <authorList>
            <person name="Heidel A.J."/>
            <person name="Lawal H.M."/>
            <person name="Felder M."/>
            <person name="Schilde C."/>
            <person name="Helps N.R."/>
            <person name="Tunggal B."/>
            <person name="Rivero F."/>
            <person name="John U."/>
            <person name="Schleicher M."/>
            <person name="Eichinger L."/>
            <person name="Platzer M."/>
            <person name="Noegel A.A."/>
            <person name="Schaap P."/>
            <person name="Gloeckner G."/>
        </authorList>
    </citation>
    <scope>NUCLEOTIDE SEQUENCE [LARGE SCALE GENOMIC DNA]</scope>
    <source>
        <strain evidence="4">SH3</strain>
    </source>
</reference>
<dbReference type="Proteomes" id="UP000007797">
    <property type="component" value="Unassembled WGS sequence"/>
</dbReference>
<dbReference type="KEGG" id="dfa:DFA_04833"/>
<evidence type="ECO:0000256" key="2">
    <source>
        <dbReference type="SAM" id="Phobius"/>
    </source>
</evidence>
<feature type="compositionally biased region" description="Acidic residues" evidence="1">
    <location>
        <begin position="67"/>
        <end position="79"/>
    </location>
</feature>
<keyword evidence="2" id="KW-1133">Transmembrane helix</keyword>
<proteinExistence type="predicted"/>
<accession>F4PM00</accession>
<organism evidence="3 4">
    <name type="scientific">Cavenderia fasciculata</name>
    <name type="common">Slime mold</name>
    <name type="synonym">Dictyostelium fasciculatum</name>
    <dbReference type="NCBI Taxonomy" id="261658"/>
    <lineage>
        <taxon>Eukaryota</taxon>
        <taxon>Amoebozoa</taxon>
        <taxon>Evosea</taxon>
        <taxon>Eumycetozoa</taxon>
        <taxon>Dictyostelia</taxon>
        <taxon>Acytosteliales</taxon>
        <taxon>Cavenderiaceae</taxon>
        <taxon>Cavenderia</taxon>
    </lineage>
</organism>
<feature type="region of interest" description="Disordered" evidence="1">
    <location>
        <begin position="57"/>
        <end position="82"/>
    </location>
</feature>
<protein>
    <submittedName>
        <fullName evidence="3">Uncharacterized protein</fullName>
    </submittedName>
</protein>
<dbReference type="AlphaFoldDB" id="F4PM00"/>
<evidence type="ECO:0000256" key="1">
    <source>
        <dbReference type="SAM" id="MobiDB-lite"/>
    </source>
</evidence>
<gene>
    <name evidence="3" type="ORF">DFA_04833</name>
</gene>
<dbReference type="OrthoDB" id="10610636at2759"/>
<feature type="transmembrane region" description="Helical" evidence="2">
    <location>
        <begin position="177"/>
        <end position="198"/>
    </location>
</feature>
<name>F4PM00_CACFS</name>
<evidence type="ECO:0000313" key="4">
    <source>
        <dbReference type="Proteomes" id="UP000007797"/>
    </source>
</evidence>
<feature type="compositionally biased region" description="Low complexity" evidence="1">
    <location>
        <begin position="111"/>
        <end position="132"/>
    </location>
</feature>
<dbReference type="RefSeq" id="XP_004360554.1">
    <property type="nucleotide sequence ID" value="XM_004360497.1"/>
</dbReference>
<dbReference type="GeneID" id="14874821"/>
<sequence>MIISKKVVSSSNLLKRFIVSSTNNYGTNNNQIYTTNNNRNIICKYNSNIHSVSSRYYSTNNNKKEEQEEEEEDGVDDDGIDVKQRERIRRAMLEKVAASHKKSTETLQAHNLNNNDKTNTTTTTAKGNTTTTKQDEIDQDENNTDQKDKEQGQAEGEKKEEKVYDRDNFAHFSQTKFIYTIFGASLLTMIGFAIRGALSDGSSFQMPYDNNLILRDIFDDYHNLYEDCEEFKKIIPPQSTAIVDKFIQVEVQKDTLSFTIPILQKATMSLVATYNIDFYKEGDVFKCSNLYLDVVNGKHFVIDHPNHEYNTTSPKYTLSMLMNQHENLERQKKLMEEKEAAH</sequence>
<dbReference type="EMBL" id="GL883008">
    <property type="protein sequence ID" value="EGG22703.1"/>
    <property type="molecule type" value="Genomic_DNA"/>
</dbReference>
<evidence type="ECO:0000313" key="3">
    <source>
        <dbReference type="EMBL" id="EGG22703.1"/>
    </source>
</evidence>